<feature type="non-terminal residue" evidence="1">
    <location>
        <position position="280"/>
    </location>
</feature>
<evidence type="ECO:0000313" key="1">
    <source>
        <dbReference type="EMBL" id="GFH30218.1"/>
    </source>
</evidence>
<keyword evidence="2" id="KW-1185">Reference proteome</keyword>
<dbReference type="EMBL" id="BLLF01004770">
    <property type="protein sequence ID" value="GFH30218.1"/>
    <property type="molecule type" value="Genomic_DNA"/>
</dbReference>
<accession>A0A6A0AC16</accession>
<protein>
    <submittedName>
        <fullName evidence="1">Uncharacterized protein</fullName>
    </submittedName>
</protein>
<comment type="caution">
    <text evidence="1">The sequence shown here is derived from an EMBL/GenBank/DDBJ whole genome shotgun (WGS) entry which is preliminary data.</text>
</comment>
<dbReference type="Proteomes" id="UP000485058">
    <property type="component" value="Unassembled WGS sequence"/>
</dbReference>
<dbReference type="AlphaFoldDB" id="A0A6A0AC16"/>
<sequence length="280" mass="29918">SCSNPHNISLGLGSASWVPTTSTCNTANNFPCRQARDYTYRLPAFNAMRNITIDTCVAGVDGWDAFLYILPAQGGACTSCSSNVLYSDQRRGCGPFWSSRVSFNAIAGVDYLVVVEGFLSTSCGVPAINVTSAPINIVWGAGHQCDINPASTTEHHRHSLGLGSASWVPTTSTCDTTNSSPCWQARDYTYRLPAFNATRSITIDTCVAGVDAWDTVLYVFPAQGGACTSCSVMWGAGHQCDVHPGASSTPLVVVEGYECPPTSEHHMRVLPPRCLVYLTS</sequence>
<name>A0A6A0AC16_HAELA</name>
<gene>
    <name evidence="1" type="ORF">HaLaN_29024</name>
</gene>
<organism evidence="1 2">
    <name type="scientific">Haematococcus lacustris</name>
    <name type="common">Green alga</name>
    <name type="synonym">Haematococcus pluvialis</name>
    <dbReference type="NCBI Taxonomy" id="44745"/>
    <lineage>
        <taxon>Eukaryota</taxon>
        <taxon>Viridiplantae</taxon>
        <taxon>Chlorophyta</taxon>
        <taxon>core chlorophytes</taxon>
        <taxon>Chlorophyceae</taxon>
        <taxon>CS clade</taxon>
        <taxon>Chlamydomonadales</taxon>
        <taxon>Haematococcaceae</taxon>
        <taxon>Haematococcus</taxon>
    </lineage>
</organism>
<feature type="non-terminal residue" evidence="1">
    <location>
        <position position="1"/>
    </location>
</feature>
<reference evidence="1 2" key="1">
    <citation type="submission" date="2020-02" db="EMBL/GenBank/DDBJ databases">
        <title>Draft genome sequence of Haematococcus lacustris strain NIES-144.</title>
        <authorList>
            <person name="Morimoto D."/>
            <person name="Nakagawa S."/>
            <person name="Yoshida T."/>
            <person name="Sawayama S."/>
        </authorList>
    </citation>
    <scope>NUCLEOTIDE SEQUENCE [LARGE SCALE GENOMIC DNA]</scope>
    <source>
        <strain evidence="1 2">NIES-144</strain>
    </source>
</reference>
<proteinExistence type="predicted"/>
<evidence type="ECO:0000313" key="2">
    <source>
        <dbReference type="Proteomes" id="UP000485058"/>
    </source>
</evidence>